<organism evidence="1 2">
    <name type="scientific">Streptomyces badius</name>
    <dbReference type="NCBI Taxonomy" id="1941"/>
    <lineage>
        <taxon>Bacteria</taxon>
        <taxon>Bacillati</taxon>
        <taxon>Actinomycetota</taxon>
        <taxon>Actinomycetes</taxon>
        <taxon>Kitasatosporales</taxon>
        <taxon>Streptomycetaceae</taxon>
        <taxon>Streptomyces</taxon>
    </lineage>
</organism>
<keyword evidence="2" id="KW-1185">Reference proteome</keyword>
<dbReference type="EMBL" id="BMSZ01000007">
    <property type="protein sequence ID" value="GGS53253.1"/>
    <property type="molecule type" value="Genomic_DNA"/>
</dbReference>
<gene>
    <name evidence="1" type="ORF">GCM10010253_29700</name>
</gene>
<sequence length="56" mass="6544">MRIEPRCEWPEREIDRSAREWDLARGRSEDSARGSVSGFGARRWLTPWRASPEVVS</sequence>
<evidence type="ECO:0000313" key="2">
    <source>
        <dbReference type="Proteomes" id="UP000659767"/>
    </source>
</evidence>
<reference evidence="2" key="1">
    <citation type="journal article" date="2019" name="Int. J. Syst. Evol. Microbiol.">
        <title>The Global Catalogue of Microorganisms (GCM) 10K type strain sequencing project: providing services to taxonomists for standard genome sequencing and annotation.</title>
        <authorList>
            <consortium name="The Broad Institute Genomics Platform"/>
            <consortium name="The Broad Institute Genome Sequencing Center for Infectious Disease"/>
            <person name="Wu L."/>
            <person name="Ma J."/>
        </authorList>
    </citation>
    <scope>NUCLEOTIDE SEQUENCE [LARGE SCALE GENOMIC DNA]</scope>
    <source>
        <strain evidence="2">JCM 4350</strain>
    </source>
</reference>
<protein>
    <submittedName>
        <fullName evidence="1">Uncharacterized protein</fullName>
    </submittedName>
</protein>
<dbReference type="Proteomes" id="UP000659767">
    <property type="component" value="Unassembled WGS sequence"/>
</dbReference>
<name>A0ABQ2T5B2_STRBA</name>
<accession>A0ABQ2T5B2</accession>
<proteinExistence type="predicted"/>
<evidence type="ECO:0000313" key="1">
    <source>
        <dbReference type="EMBL" id="GGS53253.1"/>
    </source>
</evidence>
<comment type="caution">
    <text evidence="1">The sequence shown here is derived from an EMBL/GenBank/DDBJ whole genome shotgun (WGS) entry which is preliminary data.</text>
</comment>